<dbReference type="InterPro" id="IPR000361">
    <property type="entry name" value="ATAP_core_dom"/>
</dbReference>
<dbReference type="KEGG" id="bpg:Bathy13g02690"/>
<dbReference type="Pfam" id="PF01521">
    <property type="entry name" value="Fe-S_biosyn"/>
    <property type="match status" value="1"/>
</dbReference>
<dbReference type="GO" id="GO:0005506">
    <property type="term" value="F:iron ion binding"/>
    <property type="evidence" value="ECO:0007669"/>
    <property type="project" value="TreeGrafter"/>
</dbReference>
<dbReference type="PANTHER" id="PTHR43011:SF1">
    <property type="entry name" value="IRON-SULFUR CLUSTER ASSEMBLY 2 HOMOLOG, MITOCHONDRIAL"/>
    <property type="match status" value="1"/>
</dbReference>
<dbReference type="GO" id="GO:0005739">
    <property type="term" value="C:mitochondrion"/>
    <property type="evidence" value="ECO:0007669"/>
    <property type="project" value="TreeGrafter"/>
</dbReference>
<dbReference type="NCBIfam" id="TIGR00049">
    <property type="entry name" value="iron-sulfur cluster assembly accessory protein"/>
    <property type="match status" value="1"/>
</dbReference>
<dbReference type="PANTHER" id="PTHR43011">
    <property type="entry name" value="IRON-SULFUR CLUSTER ASSEMBLY 2 HOMOLOG, MITOCHONDRIAL"/>
    <property type="match status" value="1"/>
</dbReference>
<evidence type="ECO:0000313" key="5">
    <source>
        <dbReference type="Proteomes" id="UP000198341"/>
    </source>
</evidence>
<dbReference type="GO" id="GO:0051537">
    <property type="term" value="F:2 iron, 2 sulfur cluster binding"/>
    <property type="evidence" value="ECO:0007669"/>
    <property type="project" value="TreeGrafter"/>
</dbReference>
<dbReference type="OrthoDB" id="1938621at2759"/>
<keyword evidence="5" id="KW-1185">Reference proteome</keyword>
<dbReference type="GeneID" id="19012221"/>
<dbReference type="InterPro" id="IPR016092">
    <property type="entry name" value="ATAP"/>
</dbReference>
<evidence type="ECO:0000259" key="3">
    <source>
        <dbReference type="Pfam" id="PF01521"/>
    </source>
</evidence>
<sequence>MQTKSTTSGAKGEAESLHLSEKCEEQLRRIFQREMKKSAEENSETKRETVLRIGVDGGGCAGFQYTFALIDEKDVVTGEDRVFVGRRFPEEAKVVCDEVSFEYLKGSTVDYAEEMIRSAFEVVKNPNAEQKCGCGVSFEAKF</sequence>
<dbReference type="Gene3D" id="2.60.300.12">
    <property type="entry name" value="HesB-like domain"/>
    <property type="match status" value="1"/>
</dbReference>
<comment type="similarity">
    <text evidence="1">Belongs to the HesB/IscA family.</text>
</comment>
<dbReference type="AlphaFoldDB" id="K8EN89"/>
<organism evidence="4 5">
    <name type="scientific">Bathycoccus prasinos</name>
    <dbReference type="NCBI Taxonomy" id="41875"/>
    <lineage>
        <taxon>Eukaryota</taxon>
        <taxon>Viridiplantae</taxon>
        <taxon>Chlorophyta</taxon>
        <taxon>Mamiellophyceae</taxon>
        <taxon>Mamiellales</taxon>
        <taxon>Bathycoccaceae</taxon>
        <taxon>Bathycoccus</taxon>
    </lineage>
</organism>
<dbReference type="FunFam" id="2.60.300.12:FF:000013">
    <property type="entry name" value="Iron-sulfur assembly protein 2"/>
    <property type="match status" value="1"/>
</dbReference>
<dbReference type="GO" id="GO:0016226">
    <property type="term" value="P:iron-sulfur cluster assembly"/>
    <property type="evidence" value="ECO:0007669"/>
    <property type="project" value="InterPro"/>
</dbReference>
<accession>K8EN89</accession>
<proteinExistence type="inferred from homology"/>
<protein>
    <recommendedName>
        <fullName evidence="3">Core domain-containing protein</fullName>
    </recommendedName>
</protein>
<feature type="region of interest" description="Disordered" evidence="2">
    <location>
        <begin position="1"/>
        <end position="20"/>
    </location>
</feature>
<dbReference type="STRING" id="41875.K8EN89"/>
<evidence type="ECO:0000256" key="1">
    <source>
        <dbReference type="ARBA" id="ARBA00006718"/>
    </source>
</evidence>
<dbReference type="eggNOG" id="KOG1119">
    <property type="taxonomic scope" value="Eukaryota"/>
</dbReference>
<evidence type="ECO:0000313" key="4">
    <source>
        <dbReference type="EMBL" id="CCO19419.1"/>
    </source>
</evidence>
<dbReference type="InterPro" id="IPR035903">
    <property type="entry name" value="HesB-like_dom_sf"/>
</dbReference>
<dbReference type="SUPFAM" id="SSF89360">
    <property type="entry name" value="HesB-like domain"/>
    <property type="match status" value="1"/>
</dbReference>
<dbReference type="RefSeq" id="XP_007509616.1">
    <property type="nucleotide sequence ID" value="XM_007509554.1"/>
</dbReference>
<gene>
    <name evidence="4" type="ordered locus">Bathy13g02690</name>
</gene>
<feature type="domain" description="Core" evidence="3">
    <location>
        <begin position="36"/>
        <end position="135"/>
    </location>
</feature>
<name>K8EN89_9CHLO</name>
<dbReference type="GO" id="GO:0051539">
    <property type="term" value="F:4 iron, 4 sulfur cluster binding"/>
    <property type="evidence" value="ECO:0007669"/>
    <property type="project" value="TreeGrafter"/>
</dbReference>
<dbReference type="EMBL" id="FO082266">
    <property type="protein sequence ID" value="CCO19419.1"/>
    <property type="molecule type" value="Genomic_DNA"/>
</dbReference>
<reference evidence="4 5" key="1">
    <citation type="submission" date="2011-10" db="EMBL/GenBank/DDBJ databases">
        <authorList>
            <person name="Genoscope - CEA"/>
        </authorList>
    </citation>
    <scope>NUCLEOTIDE SEQUENCE [LARGE SCALE GENOMIC DNA]</scope>
    <source>
        <strain evidence="4 5">RCC 1105</strain>
    </source>
</reference>
<evidence type="ECO:0000256" key="2">
    <source>
        <dbReference type="SAM" id="MobiDB-lite"/>
    </source>
</evidence>
<dbReference type="Proteomes" id="UP000198341">
    <property type="component" value="Chromosome 13"/>
</dbReference>